<evidence type="ECO:0000256" key="12">
    <source>
        <dbReference type="ARBA" id="ARBA00022840"/>
    </source>
</evidence>
<comment type="catalytic activity">
    <reaction evidence="17">
        <text>L-seryl-[protein] + ATP = O-phospho-L-seryl-[protein] + ADP + H(+)</text>
        <dbReference type="Rhea" id="RHEA:17989"/>
        <dbReference type="Rhea" id="RHEA-COMP:9863"/>
        <dbReference type="Rhea" id="RHEA-COMP:11604"/>
        <dbReference type="ChEBI" id="CHEBI:15378"/>
        <dbReference type="ChEBI" id="CHEBI:29999"/>
        <dbReference type="ChEBI" id="CHEBI:30616"/>
        <dbReference type="ChEBI" id="CHEBI:83421"/>
        <dbReference type="ChEBI" id="CHEBI:456216"/>
        <dbReference type="EC" id="2.7.11.1"/>
    </reaction>
</comment>
<evidence type="ECO:0000256" key="17">
    <source>
        <dbReference type="ARBA" id="ARBA00048679"/>
    </source>
</evidence>
<evidence type="ECO:0000256" key="2">
    <source>
        <dbReference type="ARBA" id="ARBA00012513"/>
    </source>
</evidence>
<dbReference type="EC" id="2.7.11.1" evidence="2"/>
<dbReference type="Gene3D" id="1.10.510.10">
    <property type="entry name" value="Transferase(Phosphotransferase) domain 1"/>
    <property type="match status" value="1"/>
</dbReference>
<keyword evidence="9" id="KW-0677">Repeat</keyword>
<keyword evidence="11" id="KW-0418">Kinase</keyword>
<comment type="caution">
    <text evidence="23">The sequence shown here is derived from an EMBL/GenBank/DDBJ whole genome shotgun (WGS) entry which is preliminary data.</text>
</comment>
<dbReference type="InterPro" id="IPR008271">
    <property type="entry name" value="Ser/Thr_kinase_AS"/>
</dbReference>
<dbReference type="Pfam" id="PF07714">
    <property type="entry name" value="PK_Tyr_Ser-Thr"/>
    <property type="match status" value="1"/>
</dbReference>
<dbReference type="SUPFAM" id="SSF52058">
    <property type="entry name" value="L domain-like"/>
    <property type="match status" value="1"/>
</dbReference>
<feature type="region of interest" description="Disordered" evidence="19">
    <location>
        <begin position="548"/>
        <end position="567"/>
    </location>
</feature>
<dbReference type="AlphaFoldDB" id="A0A6D2JW40"/>
<evidence type="ECO:0000256" key="20">
    <source>
        <dbReference type="SAM" id="Phobius"/>
    </source>
</evidence>
<dbReference type="Proteomes" id="UP000467841">
    <property type="component" value="Unassembled WGS sequence"/>
</dbReference>
<reference evidence="23" key="1">
    <citation type="submission" date="2020-01" db="EMBL/GenBank/DDBJ databases">
        <authorList>
            <person name="Mishra B."/>
        </authorList>
    </citation>
    <scope>NUCLEOTIDE SEQUENCE [LARGE SCALE GENOMIC DNA]</scope>
</reference>
<dbReference type="InterPro" id="IPR000719">
    <property type="entry name" value="Prot_kinase_dom"/>
</dbReference>
<keyword evidence="14 20" id="KW-0472">Membrane</keyword>
<dbReference type="InterPro" id="IPR032675">
    <property type="entry name" value="LRR_dom_sf"/>
</dbReference>
<dbReference type="InterPro" id="IPR017441">
    <property type="entry name" value="Protein_kinase_ATP_BS"/>
</dbReference>
<evidence type="ECO:0000256" key="21">
    <source>
        <dbReference type="SAM" id="SignalP"/>
    </source>
</evidence>
<feature type="signal peptide" evidence="21">
    <location>
        <begin position="1"/>
        <end position="25"/>
    </location>
</feature>
<feature type="chain" id="PRO_5025465719" description="non-specific serine/threonine protein kinase" evidence="21">
    <location>
        <begin position="26"/>
        <end position="897"/>
    </location>
</feature>
<comment type="subcellular location">
    <subcellularLocation>
        <location evidence="1">Membrane</location>
        <topology evidence="1">Single-pass membrane protein</topology>
    </subcellularLocation>
</comment>
<evidence type="ECO:0000313" key="23">
    <source>
        <dbReference type="EMBL" id="CAA7044488.1"/>
    </source>
</evidence>
<keyword evidence="24" id="KW-1185">Reference proteome</keyword>
<keyword evidence="6" id="KW-0808">Transferase</keyword>
<dbReference type="GO" id="GO:0004674">
    <property type="term" value="F:protein serine/threonine kinase activity"/>
    <property type="evidence" value="ECO:0007669"/>
    <property type="project" value="UniProtKB-KW"/>
</dbReference>
<dbReference type="PANTHER" id="PTHR45631:SF144">
    <property type="entry name" value="LRR RECEPTOR-LIKE SERINE_THREONINE-KINASE-RELATED"/>
    <property type="match status" value="1"/>
</dbReference>
<dbReference type="InterPro" id="IPR001245">
    <property type="entry name" value="Ser-Thr/Tyr_kinase_cat_dom"/>
</dbReference>
<feature type="binding site" evidence="18">
    <location>
        <position position="616"/>
    </location>
    <ligand>
        <name>ATP</name>
        <dbReference type="ChEBI" id="CHEBI:30616"/>
    </ligand>
</feature>
<evidence type="ECO:0000256" key="3">
    <source>
        <dbReference type="ARBA" id="ARBA00022527"/>
    </source>
</evidence>
<keyword evidence="3" id="KW-0723">Serine/threonine-protein kinase</keyword>
<dbReference type="EMBL" id="CACVBM020001301">
    <property type="protein sequence ID" value="CAA7044488.1"/>
    <property type="molecule type" value="Genomic_DNA"/>
</dbReference>
<evidence type="ECO:0000256" key="5">
    <source>
        <dbReference type="ARBA" id="ARBA00022614"/>
    </source>
</evidence>
<evidence type="ECO:0000313" key="24">
    <source>
        <dbReference type="Proteomes" id="UP000467841"/>
    </source>
</evidence>
<dbReference type="PROSITE" id="PS50011">
    <property type="entry name" value="PROTEIN_KINASE_DOM"/>
    <property type="match status" value="1"/>
</dbReference>
<sequence>MLMAFSACLLLVLLQVFSALFLSLAQDQSGFISLDCGSPRGDTFREKTTNLTYISDANFINTGVGRSIKQQYRTQFQQQAWNLRSFPQGTRSCYTLNLTIGDEYLIRASFLHGGYDDNPTTEFELHLGPNLWTNVSTTNETQASVNEIIHILKTDRLQICLVKTGDSTPFISALELRKLKNTTYLTQQGSLQLFIRADVGSTLNGGFRYGIDVFDRVWTPFNFGNWSQISTNQTVNVNNDYQPPEIAMVTASVPTNPDEPMNISLVGVDRTARFYVFMHFAEIQELSSNETREFNIMYNDKHIYGPFRPLNFTTSSVFTPTEVVADANGQYTFSLQRTGNSTLPPLLNAMEVYQVNLLPEKETDRKEVDAMMNIKSGYEVNKIDWEGDPCVPQTYSWSGVGCSYVDNDQPKIISLNLSASDLTGEILEFISDLTNLEVLDLSNNSLTGSVPEFLANMETLKTINLSGNELNGSIPQTLLDKARRGSISLSIEGNTGLCSSVSCTTTKKKKKNTVIAPVAASLVSVFLIAAGIVTFLILKRKKKRTKLGLNPNSGTGTTPLRSRSHHGYESPVIAKNRKLTYIDVVKMTNNFERVLGRGGFGVVYYGVLNNEPVAVKLLTEATALGYKQFKAEVELLLRVHHKDLTCLVGYCEEGDKLCLIYEFMANGDLKEHLQGKRGPSILTWEGRLRIAAESAQGLEYLHNGCKPQIVHRDIKTTNILLNEKFQAKLADFGLSRSFPLGTETHVSTVVAGTPGYLDPEYYRSNWLTEKSDVFSFGVVLLELVTNRAVIDQKRERPHIGEWVGLMLSRGDINSIVDPKLQGDFDPNTVWKIVETAMTCLNPSSSRRPTMTQVVVDLKECLNMEMARNMGSRMTDSTNDSSVEMSMNFTTELNPGAR</sequence>
<dbReference type="InterPro" id="IPR024788">
    <property type="entry name" value="Malectin-like_Carb-bd_dom"/>
</dbReference>
<keyword evidence="7 20" id="KW-0812">Transmembrane</keyword>
<dbReference type="FunFam" id="1.10.510.10:FF:000146">
    <property type="entry name" value="LRR receptor-like serine/threonine-protein kinase IOS1"/>
    <property type="match status" value="1"/>
</dbReference>
<evidence type="ECO:0000256" key="6">
    <source>
        <dbReference type="ARBA" id="ARBA00022679"/>
    </source>
</evidence>
<keyword evidence="5" id="KW-0433">Leucine-rich repeat</keyword>
<dbReference type="Pfam" id="PF13855">
    <property type="entry name" value="LRR_8"/>
    <property type="match status" value="1"/>
</dbReference>
<evidence type="ECO:0000256" key="8">
    <source>
        <dbReference type="ARBA" id="ARBA00022729"/>
    </source>
</evidence>
<organism evidence="23 24">
    <name type="scientific">Microthlaspi erraticum</name>
    <dbReference type="NCBI Taxonomy" id="1685480"/>
    <lineage>
        <taxon>Eukaryota</taxon>
        <taxon>Viridiplantae</taxon>
        <taxon>Streptophyta</taxon>
        <taxon>Embryophyta</taxon>
        <taxon>Tracheophyta</taxon>
        <taxon>Spermatophyta</taxon>
        <taxon>Magnoliopsida</taxon>
        <taxon>eudicotyledons</taxon>
        <taxon>Gunneridae</taxon>
        <taxon>Pentapetalae</taxon>
        <taxon>rosids</taxon>
        <taxon>malvids</taxon>
        <taxon>Brassicales</taxon>
        <taxon>Brassicaceae</taxon>
        <taxon>Coluteocarpeae</taxon>
        <taxon>Microthlaspi</taxon>
    </lineage>
</organism>
<dbReference type="GO" id="GO:0005524">
    <property type="term" value="F:ATP binding"/>
    <property type="evidence" value="ECO:0007669"/>
    <property type="project" value="UniProtKB-UniRule"/>
</dbReference>
<evidence type="ECO:0000256" key="15">
    <source>
        <dbReference type="ARBA" id="ARBA00023170"/>
    </source>
</evidence>
<protein>
    <recommendedName>
        <fullName evidence="2">non-specific serine/threonine protein kinase</fullName>
        <ecNumber evidence="2">2.7.11.1</ecNumber>
    </recommendedName>
</protein>
<dbReference type="PROSITE" id="PS00107">
    <property type="entry name" value="PROTEIN_KINASE_ATP"/>
    <property type="match status" value="1"/>
</dbReference>
<comment type="catalytic activity">
    <reaction evidence="16">
        <text>L-threonyl-[protein] + ATP = O-phospho-L-threonyl-[protein] + ADP + H(+)</text>
        <dbReference type="Rhea" id="RHEA:46608"/>
        <dbReference type="Rhea" id="RHEA-COMP:11060"/>
        <dbReference type="Rhea" id="RHEA-COMP:11605"/>
        <dbReference type="ChEBI" id="CHEBI:15378"/>
        <dbReference type="ChEBI" id="CHEBI:30013"/>
        <dbReference type="ChEBI" id="CHEBI:30616"/>
        <dbReference type="ChEBI" id="CHEBI:61977"/>
        <dbReference type="ChEBI" id="CHEBI:456216"/>
        <dbReference type="EC" id="2.7.11.1"/>
    </reaction>
</comment>
<name>A0A6D2JW40_9BRAS</name>
<keyword evidence="12 18" id="KW-0067">ATP-binding</keyword>
<dbReference type="FunFam" id="3.30.200.20:FF:000394">
    <property type="entry name" value="Leucine-rich repeat receptor-like protein kinase"/>
    <property type="match status" value="1"/>
</dbReference>
<keyword evidence="8 21" id="KW-0732">Signal</keyword>
<keyword evidence="4" id="KW-0597">Phosphoprotein</keyword>
<evidence type="ECO:0000256" key="18">
    <source>
        <dbReference type="PROSITE-ProRule" id="PRU10141"/>
    </source>
</evidence>
<dbReference type="PROSITE" id="PS00108">
    <property type="entry name" value="PROTEIN_KINASE_ST"/>
    <property type="match status" value="1"/>
</dbReference>
<dbReference type="Pfam" id="PF12819">
    <property type="entry name" value="Malectin_like"/>
    <property type="match status" value="1"/>
</dbReference>
<evidence type="ECO:0000256" key="1">
    <source>
        <dbReference type="ARBA" id="ARBA00004167"/>
    </source>
</evidence>
<dbReference type="GO" id="GO:0016020">
    <property type="term" value="C:membrane"/>
    <property type="evidence" value="ECO:0007669"/>
    <property type="project" value="UniProtKB-SubCell"/>
</dbReference>
<dbReference type="CDD" id="cd14066">
    <property type="entry name" value="STKc_IRAK"/>
    <property type="match status" value="1"/>
</dbReference>
<feature type="domain" description="Protein kinase" evidence="22">
    <location>
        <begin position="589"/>
        <end position="861"/>
    </location>
</feature>
<evidence type="ECO:0000259" key="22">
    <source>
        <dbReference type="PROSITE" id="PS50011"/>
    </source>
</evidence>
<keyword evidence="10 18" id="KW-0547">Nucleotide-binding</keyword>
<evidence type="ECO:0000256" key="16">
    <source>
        <dbReference type="ARBA" id="ARBA00047899"/>
    </source>
</evidence>
<keyword evidence="15" id="KW-0675">Receptor</keyword>
<evidence type="ECO:0000256" key="14">
    <source>
        <dbReference type="ARBA" id="ARBA00023136"/>
    </source>
</evidence>
<evidence type="ECO:0000256" key="10">
    <source>
        <dbReference type="ARBA" id="ARBA00022741"/>
    </source>
</evidence>
<evidence type="ECO:0000256" key="7">
    <source>
        <dbReference type="ARBA" id="ARBA00022692"/>
    </source>
</evidence>
<evidence type="ECO:0000256" key="9">
    <source>
        <dbReference type="ARBA" id="ARBA00022737"/>
    </source>
</evidence>
<keyword evidence="13 20" id="KW-1133">Transmembrane helix</keyword>
<dbReference type="InterPro" id="IPR001611">
    <property type="entry name" value="Leu-rich_rpt"/>
</dbReference>
<dbReference type="SUPFAM" id="SSF56112">
    <property type="entry name" value="Protein kinase-like (PK-like)"/>
    <property type="match status" value="1"/>
</dbReference>
<evidence type="ECO:0000256" key="11">
    <source>
        <dbReference type="ARBA" id="ARBA00022777"/>
    </source>
</evidence>
<dbReference type="InterPro" id="IPR011009">
    <property type="entry name" value="Kinase-like_dom_sf"/>
</dbReference>
<proteinExistence type="predicted"/>
<dbReference type="Gene3D" id="3.80.10.10">
    <property type="entry name" value="Ribonuclease Inhibitor"/>
    <property type="match status" value="1"/>
</dbReference>
<gene>
    <name evidence="23" type="ORF">MERR_LOCUS31723</name>
</gene>
<evidence type="ECO:0000256" key="13">
    <source>
        <dbReference type="ARBA" id="ARBA00022989"/>
    </source>
</evidence>
<feature type="compositionally biased region" description="Polar residues" evidence="19">
    <location>
        <begin position="550"/>
        <end position="561"/>
    </location>
</feature>
<dbReference type="PANTHER" id="PTHR45631">
    <property type="entry name" value="OS07G0107800 PROTEIN-RELATED"/>
    <property type="match status" value="1"/>
</dbReference>
<dbReference type="FunFam" id="3.80.10.10:FF:000129">
    <property type="entry name" value="Leucine-rich repeat receptor-like kinase"/>
    <property type="match status" value="1"/>
</dbReference>
<feature type="transmembrane region" description="Helical" evidence="20">
    <location>
        <begin position="514"/>
        <end position="538"/>
    </location>
</feature>
<accession>A0A6D2JW40</accession>
<dbReference type="SMART" id="SM00220">
    <property type="entry name" value="S_TKc"/>
    <property type="match status" value="1"/>
</dbReference>
<dbReference type="PROSITE" id="PS51450">
    <property type="entry name" value="LRR"/>
    <property type="match status" value="1"/>
</dbReference>
<evidence type="ECO:0000256" key="4">
    <source>
        <dbReference type="ARBA" id="ARBA00022553"/>
    </source>
</evidence>
<dbReference type="Gene3D" id="3.30.200.20">
    <property type="entry name" value="Phosphorylase Kinase, domain 1"/>
    <property type="match status" value="1"/>
</dbReference>
<dbReference type="OrthoDB" id="2017114at2759"/>
<evidence type="ECO:0000256" key="19">
    <source>
        <dbReference type="SAM" id="MobiDB-lite"/>
    </source>
</evidence>